<gene>
    <name evidence="2" type="ORF">GRI94_11590</name>
</gene>
<keyword evidence="1" id="KW-0472">Membrane</keyword>
<dbReference type="EMBL" id="WTYE01000001">
    <property type="protein sequence ID" value="MXP32461.1"/>
    <property type="molecule type" value="Genomic_DNA"/>
</dbReference>
<keyword evidence="3" id="KW-1185">Reference proteome</keyword>
<keyword evidence="1" id="KW-0812">Transmembrane</keyword>
<reference evidence="2 3" key="1">
    <citation type="submission" date="2019-12" db="EMBL/GenBank/DDBJ databases">
        <title>Genomic-based taxomic classification of the family Erythrobacteraceae.</title>
        <authorList>
            <person name="Xu L."/>
        </authorList>
    </citation>
    <scope>NUCLEOTIDE SEQUENCE [LARGE SCALE GENOMIC DNA]</scope>
    <source>
        <strain evidence="2 3">JCM 16677</strain>
    </source>
</reference>
<accession>A0A845AUH4</accession>
<evidence type="ECO:0000313" key="2">
    <source>
        <dbReference type="EMBL" id="MXP32461.1"/>
    </source>
</evidence>
<evidence type="ECO:0000313" key="3">
    <source>
        <dbReference type="Proteomes" id="UP000446786"/>
    </source>
</evidence>
<evidence type="ECO:0000256" key="1">
    <source>
        <dbReference type="SAM" id="Phobius"/>
    </source>
</evidence>
<keyword evidence="1" id="KW-1133">Transmembrane helix</keyword>
<proteinExistence type="predicted"/>
<dbReference type="AlphaFoldDB" id="A0A845AUH4"/>
<comment type="caution">
    <text evidence="2">The sequence shown here is derived from an EMBL/GenBank/DDBJ whole genome shotgun (WGS) entry which is preliminary data.</text>
</comment>
<organism evidence="2 3">
    <name type="scientific">Parerythrobacter jejuensis</name>
    <dbReference type="NCBI Taxonomy" id="795812"/>
    <lineage>
        <taxon>Bacteria</taxon>
        <taxon>Pseudomonadati</taxon>
        <taxon>Pseudomonadota</taxon>
        <taxon>Alphaproteobacteria</taxon>
        <taxon>Sphingomonadales</taxon>
        <taxon>Erythrobacteraceae</taxon>
        <taxon>Parerythrobacter</taxon>
    </lineage>
</organism>
<feature type="transmembrane region" description="Helical" evidence="1">
    <location>
        <begin position="29"/>
        <end position="46"/>
    </location>
</feature>
<name>A0A845AUH4_9SPHN</name>
<protein>
    <submittedName>
        <fullName evidence="2">Uncharacterized protein</fullName>
    </submittedName>
</protein>
<sequence length="62" mass="6252">MMGGVLALAIAGMVGFGVGAYLAASGERPLGIGLMGMGLMFQALALRQLRVLRKTGASDAGR</sequence>
<dbReference type="Proteomes" id="UP000446786">
    <property type="component" value="Unassembled WGS sequence"/>
</dbReference>